<evidence type="ECO:0000313" key="4">
    <source>
        <dbReference type="Proteomes" id="UP001230220"/>
    </source>
</evidence>
<reference evidence="3 4" key="1">
    <citation type="submission" date="2023-07" db="EMBL/GenBank/DDBJ databases">
        <title>Genomic Encyclopedia of Type Strains, Phase IV (KMG-IV): sequencing the most valuable type-strain genomes for metagenomic binning, comparative biology and taxonomic classification.</title>
        <authorList>
            <person name="Goeker M."/>
        </authorList>
    </citation>
    <scope>NUCLEOTIDE SEQUENCE [LARGE SCALE GENOMIC DNA]</scope>
    <source>
        <strain evidence="3 4">DSM 16784</strain>
    </source>
</reference>
<dbReference type="EMBL" id="JAUSUR010000001">
    <property type="protein sequence ID" value="MDQ0359537.1"/>
    <property type="molecule type" value="Genomic_DNA"/>
</dbReference>
<keyword evidence="1" id="KW-0472">Membrane</keyword>
<keyword evidence="1" id="KW-0812">Transmembrane</keyword>
<organism evidence="3 4">
    <name type="scientific">Breznakia pachnodae</name>
    <dbReference type="NCBI Taxonomy" id="265178"/>
    <lineage>
        <taxon>Bacteria</taxon>
        <taxon>Bacillati</taxon>
        <taxon>Bacillota</taxon>
        <taxon>Erysipelotrichia</taxon>
        <taxon>Erysipelotrichales</taxon>
        <taxon>Erysipelotrichaceae</taxon>
        <taxon>Breznakia</taxon>
    </lineage>
</organism>
<feature type="transmembrane region" description="Helical" evidence="1">
    <location>
        <begin position="7"/>
        <end position="26"/>
    </location>
</feature>
<proteinExistence type="predicted"/>
<keyword evidence="1" id="KW-1133">Transmembrane helix</keyword>
<evidence type="ECO:0000313" key="3">
    <source>
        <dbReference type="EMBL" id="MDQ0359537.1"/>
    </source>
</evidence>
<feature type="transmembrane region" description="Helical" evidence="1">
    <location>
        <begin position="54"/>
        <end position="72"/>
    </location>
</feature>
<dbReference type="RefSeq" id="WP_307404726.1">
    <property type="nucleotide sequence ID" value="NZ_JAUSUR010000001.1"/>
</dbReference>
<accession>A0ABU0DY24</accession>
<feature type="transmembrane region" description="Helical" evidence="1">
    <location>
        <begin position="78"/>
        <end position="98"/>
    </location>
</feature>
<dbReference type="InterPro" id="IPR054331">
    <property type="entry name" value="LiaF_TM"/>
</dbReference>
<evidence type="ECO:0000256" key="1">
    <source>
        <dbReference type="SAM" id="Phobius"/>
    </source>
</evidence>
<protein>
    <submittedName>
        <fullName evidence="3">Membrane protein</fullName>
    </submittedName>
</protein>
<sequence length="238" mass="26846">MRKGTNLLWGLFFLLAGAAIVVGQFIDLQVNLFHIIISVFLLICALGNITNRNWVLVIMPIAYVVWMNRTVLGISEYISFWPLMWAGGFATVGLYIIFRKDYNYKRRYTRTFDHHGRNESGDATDDVVELSTTMSGSSQYLYSTNLQRVKISCTLGSLQVYFDQAIPSENGTVVDINCELGSVELYLPREWNIINNMSATLGGVDETRKHSNLSAEERKHTVTIQGNVTLGSVDIIYI</sequence>
<gene>
    <name evidence="3" type="ORF">J2S15_000268</name>
</gene>
<feature type="transmembrane region" description="Helical" evidence="1">
    <location>
        <begin position="32"/>
        <end position="49"/>
    </location>
</feature>
<feature type="domain" description="LiaF transmembrane" evidence="2">
    <location>
        <begin position="8"/>
        <end position="101"/>
    </location>
</feature>
<dbReference type="Pfam" id="PF22570">
    <property type="entry name" value="LiaF-TM"/>
    <property type="match status" value="1"/>
</dbReference>
<dbReference type="Proteomes" id="UP001230220">
    <property type="component" value="Unassembled WGS sequence"/>
</dbReference>
<evidence type="ECO:0000259" key="2">
    <source>
        <dbReference type="Pfam" id="PF22570"/>
    </source>
</evidence>
<name>A0ABU0DY24_9FIRM</name>
<keyword evidence="4" id="KW-1185">Reference proteome</keyword>
<comment type="caution">
    <text evidence="3">The sequence shown here is derived from an EMBL/GenBank/DDBJ whole genome shotgun (WGS) entry which is preliminary data.</text>
</comment>